<proteinExistence type="predicted"/>
<reference evidence="2" key="1">
    <citation type="submission" date="2016-03" db="EMBL/GenBank/DDBJ databases">
        <title>Mechanisms controlling the formation of the plant cell surface in tip-growing cells are functionally conserved among land plants.</title>
        <authorList>
            <person name="Honkanen S."/>
            <person name="Jones V.A."/>
            <person name="Morieri G."/>
            <person name="Champion C."/>
            <person name="Hetherington A.J."/>
            <person name="Kelly S."/>
            <person name="Saint-Marcoux D."/>
            <person name="Proust H."/>
            <person name="Prescott H."/>
            <person name="Dolan L."/>
        </authorList>
    </citation>
    <scope>NUCLEOTIDE SEQUENCE [LARGE SCALE GENOMIC DNA]</scope>
    <source>
        <tissue evidence="2">Whole gametophyte</tissue>
    </source>
</reference>
<accession>A0A176W4K5</accession>
<sequence length="129" mass="13467">MAFGSDIGRNSEGLSQKDGILDVEMVSSAPSIDIVHSAVNGSSESSERGSNEDLVPRSMEAVKDTGSEGACEMEHARANHPATVPDSVQEIGEPLDAPSQEHVNLQVSGLKAVQKAETIQTPTSVSPVL</sequence>
<evidence type="ECO:0000313" key="3">
    <source>
        <dbReference type="Proteomes" id="UP000077202"/>
    </source>
</evidence>
<gene>
    <name evidence="2" type="ORF">AXG93_319s1020</name>
</gene>
<evidence type="ECO:0000256" key="1">
    <source>
        <dbReference type="SAM" id="MobiDB-lite"/>
    </source>
</evidence>
<keyword evidence="3" id="KW-1185">Reference proteome</keyword>
<dbReference type="AlphaFoldDB" id="A0A176W4K5"/>
<evidence type="ECO:0000313" key="2">
    <source>
        <dbReference type="EMBL" id="OAE27957.1"/>
    </source>
</evidence>
<name>A0A176W4K5_MARPO</name>
<dbReference type="Proteomes" id="UP000077202">
    <property type="component" value="Unassembled WGS sequence"/>
</dbReference>
<protein>
    <submittedName>
        <fullName evidence="2">Uncharacterized protein</fullName>
    </submittedName>
</protein>
<feature type="region of interest" description="Disordered" evidence="1">
    <location>
        <begin position="37"/>
        <end position="69"/>
    </location>
</feature>
<dbReference type="EMBL" id="LVLJ01001802">
    <property type="protein sequence ID" value="OAE27957.1"/>
    <property type="molecule type" value="Genomic_DNA"/>
</dbReference>
<comment type="caution">
    <text evidence="2">The sequence shown here is derived from an EMBL/GenBank/DDBJ whole genome shotgun (WGS) entry which is preliminary data.</text>
</comment>
<organism evidence="2 3">
    <name type="scientific">Marchantia polymorpha subsp. ruderalis</name>
    <dbReference type="NCBI Taxonomy" id="1480154"/>
    <lineage>
        <taxon>Eukaryota</taxon>
        <taxon>Viridiplantae</taxon>
        <taxon>Streptophyta</taxon>
        <taxon>Embryophyta</taxon>
        <taxon>Marchantiophyta</taxon>
        <taxon>Marchantiopsida</taxon>
        <taxon>Marchantiidae</taxon>
        <taxon>Marchantiales</taxon>
        <taxon>Marchantiaceae</taxon>
        <taxon>Marchantia</taxon>
    </lineage>
</organism>
<feature type="compositionally biased region" description="Basic and acidic residues" evidence="1">
    <location>
        <begin position="45"/>
        <end position="69"/>
    </location>
</feature>